<keyword evidence="1" id="KW-0503">Monooxygenase</keyword>
<accession>X7Z2Q0</accession>
<gene>
    <name evidence="1" type="ORF">I553_6753</name>
</gene>
<dbReference type="EC" id="1.14.-.-" evidence="1"/>
<evidence type="ECO:0000313" key="1">
    <source>
        <dbReference type="EMBL" id="EUA13634.1"/>
    </source>
</evidence>
<comment type="caution">
    <text evidence="1">The sequence shown here is derived from an EMBL/GenBank/DDBJ whole genome shotgun (WGS) entry which is preliminary data.</text>
</comment>
<protein>
    <submittedName>
        <fullName evidence="1">Flavin-binding family monooxygenase domain protein</fullName>
        <ecNumber evidence="1">1.14.-.-</ecNumber>
    </submittedName>
</protein>
<sequence length="110" mass="11977">MIITATGLQLQALGGITVSLDGEKINPHDRFVYKRHMLEDVRTQPGAWATPTRPGRWGRPDRTVGGKAVGVHELSWLHPRLSALRQDRHAGTTGVQPAVRVRAARPGCAA</sequence>
<dbReference type="EMBL" id="JAOB01000081">
    <property type="protein sequence ID" value="EUA13634.1"/>
    <property type="molecule type" value="Genomic_DNA"/>
</dbReference>
<keyword evidence="1" id="KW-0560">Oxidoreductase</keyword>
<organism evidence="1">
    <name type="scientific">Mycobacterium xenopi 4042</name>
    <dbReference type="NCBI Taxonomy" id="1299334"/>
    <lineage>
        <taxon>Bacteria</taxon>
        <taxon>Bacillati</taxon>
        <taxon>Actinomycetota</taxon>
        <taxon>Actinomycetes</taxon>
        <taxon>Mycobacteriales</taxon>
        <taxon>Mycobacteriaceae</taxon>
        <taxon>Mycobacterium</taxon>
    </lineage>
</organism>
<name>X7Z2Q0_MYCXE</name>
<dbReference type="GO" id="GO:0004497">
    <property type="term" value="F:monooxygenase activity"/>
    <property type="evidence" value="ECO:0007669"/>
    <property type="project" value="UniProtKB-KW"/>
</dbReference>
<dbReference type="AlphaFoldDB" id="X7Z2Q0"/>
<reference evidence="1" key="1">
    <citation type="submission" date="2014-01" db="EMBL/GenBank/DDBJ databases">
        <authorList>
            <person name="Brown-Elliot B."/>
            <person name="Wallace R."/>
            <person name="Lenaerts A."/>
            <person name="Ordway D."/>
            <person name="DeGroote M.A."/>
            <person name="Parker T."/>
            <person name="Sizemore C."/>
            <person name="Tallon L.J."/>
            <person name="Sadzewicz L.K."/>
            <person name="Sengamalay N."/>
            <person name="Fraser C.M."/>
            <person name="Hine E."/>
            <person name="Shefchek K.A."/>
            <person name="Das S.P."/>
            <person name="Tettelin H."/>
        </authorList>
    </citation>
    <scope>NUCLEOTIDE SEQUENCE [LARGE SCALE GENOMIC DNA]</scope>
    <source>
        <strain evidence="1">4042</strain>
    </source>
</reference>
<proteinExistence type="predicted"/>